<proteinExistence type="predicted"/>
<name>A0A284RRV1_ARMOS</name>
<protein>
    <submittedName>
        <fullName evidence="1">Uncharacterized protein</fullName>
    </submittedName>
</protein>
<accession>A0A284RRV1</accession>
<dbReference type="AlphaFoldDB" id="A0A284RRV1"/>
<dbReference type="EMBL" id="FUEG01000014">
    <property type="protein sequence ID" value="SJL11492.1"/>
    <property type="molecule type" value="Genomic_DNA"/>
</dbReference>
<keyword evidence="2" id="KW-1185">Reference proteome</keyword>
<evidence type="ECO:0000313" key="2">
    <source>
        <dbReference type="Proteomes" id="UP000219338"/>
    </source>
</evidence>
<evidence type="ECO:0000313" key="1">
    <source>
        <dbReference type="EMBL" id="SJL11492.1"/>
    </source>
</evidence>
<dbReference type="Proteomes" id="UP000219338">
    <property type="component" value="Unassembled WGS sequence"/>
</dbReference>
<organism evidence="1 2">
    <name type="scientific">Armillaria ostoyae</name>
    <name type="common">Armillaria root rot fungus</name>
    <dbReference type="NCBI Taxonomy" id="47428"/>
    <lineage>
        <taxon>Eukaryota</taxon>
        <taxon>Fungi</taxon>
        <taxon>Dikarya</taxon>
        <taxon>Basidiomycota</taxon>
        <taxon>Agaricomycotina</taxon>
        <taxon>Agaricomycetes</taxon>
        <taxon>Agaricomycetidae</taxon>
        <taxon>Agaricales</taxon>
        <taxon>Marasmiineae</taxon>
        <taxon>Physalacriaceae</taxon>
        <taxon>Armillaria</taxon>
    </lineage>
</organism>
<dbReference type="OrthoDB" id="2949122at2759"/>
<sequence>MHLNIYIALYNTEGGEGKYHWALVTRDPQHKLSEPVCEYQVVKKKKWETHHSSGARLTSPLLCLIEMPSLEANPKDVDAFIRQQPAGQGSSALLRGQKVWSSAHWVIRTLDGMAERRWFEESVGDHTDFYDYIANVKGKNCEQGVAAGPEFAHAYGAHMGIEVDGIRRLEEKENATAAIRRHLEFRLQRGNRKHGAIDKVLVEQHLCDARREWMKIVGRQKKIVWDWKTEDDIKKRLNLTRQDMLKNRVGAVQTKVSSAAINAARTSARIVPPRPPPTKFVPGLLPSLPTLILVIPNPIAMFSYSPRMIREYFEKATELAVGYQVEYCGLNRTKARQKAEVKFLEGMKVLGFETPATPPDDEEWETNLKRRLNATYKKMVRDQEKKLAGVEDKERFIAKFKKQAMTSLKQTFDEERSRRVAVQ</sequence>
<reference evidence="2" key="1">
    <citation type="journal article" date="2017" name="Nat. Ecol. Evol.">
        <title>Genome expansion and lineage-specific genetic innovations in the forest pathogenic fungi Armillaria.</title>
        <authorList>
            <person name="Sipos G."/>
            <person name="Prasanna A.N."/>
            <person name="Walter M.C."/>
            <person name="O'Connor E."/>
            <person name="Balint B."/>
            <person name="Krizsan K."/>
            <person name="Kiss B."/>
            <person name="Hess J."/>
            <person name="Varga T."/>
            <person name="Slot J."/>
            <person name="Riley R."/>
            <person name="Boka B."/>
            <person name="Rigling D."/>
            <person name="Barry K."/>
            <person name="Lee J."/>
            <person name="Mihaltcheva S."/>
            <person name="LaButti K."/>
            <person name="Lipzen A."/>
            <person name="Waldron R."/>
            <person name="Moloney N.M."/>
            <person name="Sperisen C."/>
            <person name="Kredics L."/>
            <person name="Vagvoelgyi C."/>
            <person name="Patrignani A."/>
            <person name="Fitzpatrick D."/>
            <person name="Nagy I."/>
            <person name="Doyle S."/>
            <person name="Anderson J.B."/>
            <person name="Grigoriev I.V."/>
            <person name="Gueldener U."/>
            <person name="Muensterkoetter M."/>
            <person name="Nagy L.G."/>
        </authorList>
    </citation>
    <scope>NUCLEOTIDE SEQUENCE [LARGE SCALE GENOMIC DNA]</scope>
    <source>
        <strain evidence="2">C18/9</strain>
    </source>
</reference>
<gene>
    <name evidence="1" type="ORF">ARMOST_14896</name>
</gene>